<evidence type="ECO:0000313" key="1">
    <source>
        <dbReference type="EMBL" id="MEQ2196743.1"/>
    </source>
</evidence>
<keyword evidence="2" id="KW-1185">Reference proteome</keyword>
<protein>
    <submittedName>
        <fullName evidence="1">Uncharacterized protein</fullName>
    </submittedName>
</protein>
<dbReference type="EMBL" id="JAHRIN010017045">
    <property type="protein sequence ID" value="MEQ2196743.1"/>
    <property type="molecule type" value="Genomic_DNA"/>
</dbReference>
<reference evidence="1 2" key="1">
    <citation type="submission" date="2021-06" db="EMBL/GenBank/DDBJ databases">
        <authorList>
            <person name="Palmer J.M."/>
        </authorList>
    </citation>
    <scope>NUCLEOTIDE SEQUENCE [LARGE SCALE GENOMIC DNA]</scope>
    <source>
        <strain evidence="1 2">XC_2019</strain>
        <tissue evidence="1">Muscle</tissue>
    </source>
</reference>
<sequence length="130" mass="15519">MIRQFPPGEVIGLPSRVYTMNLPLRKLPSNKKKGSILNLPARWWCESPKLWGKDVFRPHTTELTQDHFLITTSWHREKNYASWTTTTLITMTVERVWRDESFIDQMKSKLDMFYFNTFIDVFISMQQESE</sequence>
<gene>
    <name evidence="1" type="ORF">XENOCAPTIV_011201</name>
</gene>
<name>A0ABV0QLN5_9TELE</name>
<comment type="caution">
    <text evidence="1">The sequence shown here is derived from an EMBL/GenBank/DDBJ whole genome shotgun (WGS) entry which is preliminary data.</text>
</comment>
<organism evidence="1 2">
    <name type="scientific">Xenoophorus captivus</name>
    <dbReference type="NCBI Taxonomy" id="1517983"/>
    <lineage>
        <taxon>Eukaryota</taxon>
        <taxon>Metazoa</taxon>
        <taxon>Chordata</taxon>
        <taxon>Craniata</taxon>
        <taxon>Vertebrata</taxon>
        <taxon>Euteleostomi</taxon>
        <taxon>Actinopterygii</taxon>
        <taxon>Neopterygii</taxon>
        <taxon>Teleostei</taxon>
        <taxon>Neoteleostei</taxon>
        <taxon>Acanthomorphata</taxon>
        <taxon>Ovalentaria</taxon>
        <taxon>Atherinomorphae</taxon>
        <taxon>Cyprinodontiformes</taxon>
        <taxon>Goodeidae</taxon>
        <taxon>Xenoophorus</taxon>
    </lineage>
</organism>
<evidence type="ECO:0000313" key="2">
    <source>
        <dbReference type="Proteomes" id="UP001434883"/>
    </source>
</evidence>
<proteinExistence type="predicted"/>
<dbReference type="Proteomes" id="UP001434883">
    <property type="component" value="Unassembled WGS sequence"/>
</dbReference>
<accession>A0ABV0QLN5</accession>